<reference evidence="9" key="1">
    <citation type="submission" date="2017-09" db="EMBL/GenBank/DDBJ databases">
        <title>FDA dAtabase for Regulatory Grade micrObial Sequences (FDA-ARGOS): Supporting development and validation of Infectious Disease Dx tests.</title>
        <authorList>
            <person name="Minogue T."/>
            <person name="Wolcott M."/>
            <person name="Wasieloski L."/>
            <person name="Aguilar W."/>
            <person name="Moore D."/>
            <person name="Tallon L."/>
            <person name="Sadzewicz L."/>
            <person name="Ott S."/>
            <person name="Zhao X."/>
            <person name="Nagaraj S."/>
            <person name="Vavikolanu K."/>
            <person name="Aluvathingal J."/>
            <person name="Nadendla S."/>
            <person name="Sichtig H."/>
        </authorList>
    </citation>
    <scope>NUCLEOTIDE SEQUENCE [LARGE SCALE GENOMIC DNA]</scope>
    <source>
        <strain evidence="9">FDAARGOS_387</strain>
    </source>
</reference>
<evidence type="ECO:0000256" key="2">
    <source>
        <dbReference type="ARBA" id="ARBA00022908"/>
    </source>
</evidence>
<keyword evidence="9" id="KW-1185">Reference proteome</keyword>
<dbReference type="Gene3D" id="1.10.150.130">
    <property type="match status" value="1"/>
</dbReference>
<proteinExistence type="inferred from homology"/>
<dbReference type="GO" id="GO:0015074">
    <property type="term" value="P:DNA integration"/>
    <property type="evidence" value="ECO:0007669"/>
    <property type="project" value="UniProtKB-KW"/>
</dbReference>
<name>A0A2C6DMB6_9GAMM</name>
<evidence type="ECO:0000259" key="7">
    <source>
        <dbReference type="PROSITE" id="PS51900"/>
    </source>
</evidence>
<evidence type="ECO:0000256" key="5">
    <source>
        <dbReference type="PROSITE-ProRule" id="PRU01248"/>
    </source>
</evidence>
<dbReference type="PROSITE" id="PS51900">
    <property type="entry name" value="CB"/>
    <property type="match status" value="1"/>
</dbReference>
<dbReference type="InterPro" id="IPR013762">
    <property type="entry name" value="Integrase-like_cat_sf"/>
</dbReference>
<dbReference type="EMBL" id="PDDX01000001">
    <property type="protein sequence ID" value="PHI29482.1"/>
    <property type="molecule type" value="Genomic_DNA"/>
</dbReference>
<comment type="caution">
    <text evidence="8">The sequence shown here is derived from an EMBL/GenBank/DDBJ whole genome shotgun (WGS) entry which is preliminary data.</text>
</comment>
<dbReference type="PROSITE" id="PS51898">
    <property type="entry name" value="TYR_RECOMBINASE"/>
    <property type="match status" value="1"/>
</dbReference>
<comment type="similarity">
    <text evidence="1">Belongs to the 'phage' integrase family.</text>
</comment>
<dbReference type="RefSeq" id="WP_029092989.1">
    <property type="nucleotide sequence ID" value="NZ_PDDX01000001.1"/>
</dbReference>
<evidence type="ECO:0000256" key="4">
    <source>
        <dbReference type="ARBA" id="ARBA00023172"/>
    </source>
</evidence>
<dbReference type="Gene3D" id="3.30.160.390">
    <property type="entry name" value="Integrase, DNA-binding domain"/>
    <property type="match status" value="1"/>
</dbReference>
<dbReference type="InterPro" id="IPR002104">
    <property type="entry name" value="Integrase_catalytic"/>
</dbReference>
<evidence type="ECO:0000313" key="9">
    <source>
        <dbReference type="Proteomes" id="UP000224974"/>
    </source>
</evidence>
<dbReference type="OrthoDB" id="9795573at2"/>
<keyword evidence="2" id="KW-0229">DNA integration</keyword>
<dbReference type="PANTHER" id="PTHR30629">
    <property type="entry name" value="PROPHAGE INTEGRASE"/>
    <property type="match status" value="1"/>
</dbReference>
<gene>
    <name evidence="8" type="ORF">CRN84_09150</name>
</gene>
<dbReference type="AlphaFoldDB" id="A0A2C6DMB6"/>
<dbReference type="InterPro" id="IPR011010">
    <property type="entry name" value="DNA_brk_join_enz"/>
</dbReference>
<dbReference type="InterPro" id="IPR050808">
    <property type="entry name" value="Phage_Integrase"/>
</dbReference>
<evidence type="ECO:0000256" key="1">
    <source>
        <dbReference type="ARBA" id="ARBA00008857"/>
    </source>
</evidence>
<organism evidence="8 9">
    <name type="scientific">Budvicia aquatica</name>
    <dbReference type="NCBI Taxonomy" id="82979"/>
    <lineage>
        <taxon>Bacteria</taxon>
        <taxon>Pseudomonadati</taxon>
        <taxon>Pseudomonadota</taxon>
        <taxon>Gammaproteobacteria</taxon>
        <taxon>Enterobacterales</taxon>
        <taxon>Budviciaceae</taxon>
        <taxon>Budvicia</taxon>
    </lineage>
</organism>
<dbReference type="InterPro" id="IPR053876">
    <property type="entry name" value="Phage_int_M"/>
</dbReference>
<dbReference type="Gene3D" id="1.10.443.10">
    <property type="entry name" value="Intergrase catalytic core"/>
    <property type="match status" value="1"/>
</dbReference>
<feature type="domain" description="Tyr recombinase" evidence="6">
    <location>
        <begin position="202"/>
        <end position="378"/>
    </location>
</feature>
<feature type="domain" description="Core-binding (CB)" evidence="7">
    <location>
        <begin position="98"/>
        <end position="179"/>
    </location>
</feature>
<dbReference type="InterPro" id="IPR010998">
    <property type="entry name" value="Integrase_recombinase_N"/>
</dbReference>
<evidence type="ECO:0000313" key="8">
    <source>
        <dbReference type="EMBL" id="PHI29482.1"/>
    </source>
</evidence>
<evidence type="ECO:0000259" key="6">
    <source>
        <dbReference type="PROSITE" id="PS51898"/>
    </source>
</evidence>
<protein>
    <submittedName>
        <fullName evidence="8">Integrase</fullName>
    </submittedName>
</protein>
<dbReference type="STRING" id="1111728.GCA_000427805_00368"/>
<dbReference type="InterPro" id="IPR025166">
    <property type="entry name" value="Integrase_DNA_bind_dom"/>
</dbReference>
<dbReference type="SUPFAM" id="SSF56349">
    <property type="entry name" value="DNA breaking-rejoining enzymes"/>
    <property type="match status" value="1"/>
</dbReference>
<sequence length="403" mass="46121">MALTDLQIKRAKPREKAYTLNDGMGLSLLVEPGGGKGWRFRYRFAGKAKLISLGTYATVSLGEARLKRDEARRVVSIGSDPSEMRKEEKRLQTVAIKDTFEAIAREWHGTKNSRWSERYSGIIMRDFENDIFPFIGKRPIAEIKPMELLEVLRRIEKRCALEQLRKVRQRCGEVFRYAVITGRASYNPAPDLASALTPNKTNHFPHLKADELPNFLRGLSAYSGAITKLATKFLMLTGVRTQEMRFARWQDIDLEQGVWNVQVEVMKNRKPHIVPLSRQALDVLNQLKLITGNYILVFAGRNYGNNPINKESVNYVIQTLGYKGRATGHGFRHTMSTILHEQGYSSAWIELQLAHVDKNSIRGTYNHAQYLDGRREMLQWYADYMDSLENGENVIHGTFGKRA</sequence>
<dbReference type="GO" id="GO:0006310">
    <property type="term" value="P:DNA recombination"/>
    <property type="evidence" value="ECO:0007669"/>
    <property type="project" value="UniProtKB-KW"/>
</dbReference>
<dbReference type="PANTHER" id="PTHR30629:SF2">
    <property type="entry name" value="PROPHAGE INTEGRASE INTS-RELATED"/>
    <property type="match status" value="1"/>
</dbReference>
<dbReference type="GO" id="GO:0003677">
    <property type="term" value="F:DNA binding"/>
    <property type="evidence" value="ECO:0007669"/>
    <property type="project" value="UniProtKB-UniRule"/>
</dbReference>
<dbReference type="InterPro" id="IPR038488">
    <property type="entry name" value="Integrase_DNA-bd_sf"/>
</dbReference>
<keyword evidence="3 5" id="KW-0238">DNA-binding</keyword>
<dbReference type="Pfam" id="PF13356">
    <property type="entry name" value="Arm-DNA-bind_3"/>
    <property type="match status" value="1"/>
</dbReference>
<accession>A0A2C6DMB6</accession>
<dbReference type="InterPro" id="IPR044068">
    <property type="entry name" value="CB"/>
</dbReference>
<dbReference type="Pfam" id="PF22022">
    <property type="entry name" value="Phage_int_M"/>
    <property type="match status" value="1"/>
</dbReference>
<evidence type="ECO:0000256" key="3">
    <source>
        <dbReference type="ARBA" id="ARBA00023125"/>
    </source>
</evidence>
<keyword evidence="4" id="KW-0233">DNA recombination</keyword>
<dbReference type="CDD" id="cd00801">
    <property type="entry name" value="INT_P4_C"/>
    <property type="match status" value="1"/>
</dbReference>
<dbReference type="Pfam" id="PF00589">
    <property type="entry name" value="Phage_integrase"/>
    <property type="match status" value="1"/>
</dbReference>
<dbReference type="Proteomes" id="UP000224974">
    <property type="component" value="Unassembled WGS sequence"/>
</dbReference>